<organism evidence="2 3">
    <name type="scientific">Eubacterium cellulosolvens (strain ATCC 43171 / JCM 9499 / 6)</name>
    <name type="common">Cillobacterium cellulosolvens</name>
    <dbReference type="NCBI Taxonomy" id="633697"/>
    <lineage>
        <taxon>Bacteria</taxon>
        <taxon>Bacillati</taxon>
        <taxon>Bacillota</taxon>
        <taxon>Clostridia</taxon>
        <taxon>Eubacteriales</taxon>
        <taxon>Eubacteriaceae</taxon>
        <taxon>Eubacterium</taxon>
    </lineage>
</organism>
<dbReference type="HOGENOM" id="CLU_420781_0_0_9"/>
<dbReference type="SUPFAM" id="SSF49373">
    <property type="entry name" value="Invasin/intimin cell-adhesion fragments"/>
    <property type="match status" value="3"/>
</dbReference>
<name>I5AQ26_EUBC6</name>
<dbReference type="SMART" id="SM00635">
    <property type="entry name" value="BID_2"/>
    <property type="match status" value="3"/>
</dbReference>
<dbReference type="Proteomes" id="UP000005753">
    <property type="component" value="Chromosome"/>
</dbReference>
<dbReference type="AlphaFoldDB" id="I5AQ26"/>
<dbReference type="Pfam" id="PF02368">
    <property type="entry name" value="Big_2"/>
    <property type="match status" value="3"/>
</dbReference>
<proteinExistence type="predicted"/>
<gene>
    <name evidence="2" type="ORF">EubceDRAFT1_0022</name>
</gene>
<reference evidence="2 3" key="1">
    <citation type="submission" date="2010-08" db="EMBL/GenBank/DDBJ databases">
        <authorList>
            <consortium name="US DOE Joint Genome Institute (JGI-PGF)"/>
            <person name="Lucas S."/>
            <person name="Copeland A."/>
            <person name="Lapidus A."/>
            <person name="Cheng J.-F."/>
            <person name="Bruce D."/>
            <person name="Goodwin L."/>
            <person name="Pitluck S."/>
            <person name="Land M.L."/>
            <person name="Hauser L."/>
            <person name="Chang Y.-J."/>
            <person name="Anderson I.J."/>
            <person name="Johnson E."/>
            <person name="Mulhopadhyay B."/>
            <person name="Kyrpides N."/>
            <person name="Woyke T.J."/>
        </authorList>
    </citation>
    <scope>NUCLEOTIDE SEQUENCE [LARGE SCALE GENOMIC DNA]</scope>
    <source>
        <strain evidence="2 3">6</strain>
    </source>
</reference>
<dbReference type="STRING" id="633697.EubceDRAFT1_0022"/>
<dbReference type="Gene3D" id="2.60.40.1080">
    <property type="match status" value="3"/>
</dbReference>
<dbReference type="EMBL" id="CM001487">
    <property type="protein sequence ID" value="EIM55899.1"/>
    <property type="molecule type" value="Genomic_DNA"/>
</dbReference>
<evidence type="ECO:0000313" key="3">
    <source>
        <dbReference type="Proteomes" id="UP000005753"/>
    </source>
</evidence>
<dbReference type="InterPro" id="IPR008964">
    <property type="entry name" value="Invasin/intimin_cell_adhesion"/>
</dbReference>
<dbReference type="InterPro" id="IPR003343">
    <property type="entry name" value="Big_2"/>
</dbReference>
<evidence type="ECO:0000259" key="1">
    <source>
        <dbReference type="SMART" id="SM00635"/>
    </source>
</evidence>
<evidence type="ECO:0000313" key="2">
    <source>
        <dbReference type="EMBL" id="EIM55899.1"/>
    </source>
</evidence>
<dbReference type="OrthoDB" id="1904974at2"/>
<feature type="domain" description="BIG2" evidence="1">
    <location>
        <begin position="372"/>
        <end position="451"/>
    </location>
</feature>
<sequence length="651" mass="68393">MKMNRRFLSILLSLVMVLGLMPGMGLTAYAAPTEELLTTITATGKEQASYSVANVATVSFSNLPNYSSLYNANWGWWGYGWTATVTPANGYTITKCVFYDDANRKATDSEAPFVVETTEEDKTPRINGTPIDGGNNQSKGIKKIEVYGYVPVTGVELSQSEVSLGVGDLEMLTATVSPEYATDKNVKWSVTDGADKVKLYSDATCTTEISTAATDAMTVYVKAEAEGSATIKVESNSDSTKSATCAVTVTPLSTYTVTIPAMLDVNNAGWNATNGISATGTLNSGKKLTVTASSDGEFALVNQSDSTQKVSYKLSATSTDTEATTSWEFTELSDTATTKPMGIIVDDYSSKPAGTYQDTVTFTAAVGDARMSVTGIELNKTTTTIGVGSTETLSVENVTPYNATDKSVTWSSDNTDVATVNATTGEVTAVAAGKATITATANDGSGVTATCTVTVIIPVTSVTINNAPTEALFVNSTGTLTASVLPNNATDKTVTWSSSDSDYVSINAETGEYEVKGTKGYGSATITATATNGTEDTSDDVSATCTITGKVTYTSLSVGTVLRTGDTFYTGNTVYFQGSSNNTSFITSNGVITIIEAEKTGYNNKYYQCQRGSNGAYTNWSYVVKDNTDGLYITGGSGTSQDRFTLAVHTK</sequence>
<keyword evidence="3" id="KW-1185">Reference proteome</keyword>
<protein>
    <submittedName>
        <fullName evidence="2">Ig-like domain-containing surface protein</fullName>
    </submittedName>
</protein>
<dbReference type="eggNOG" id="COG5492">
    <property type="taxonomic scope" value="Bacteria"/>
</dbReference>
<feature type="domain" description="BIG2" evidence="1">
    <location>
        <begin position="458"/>
        <end position="540"/>
    </location>
</feature>
<reference evidence="2 3" key="2">
    <citation type="submission" date="2012-02" db="EMBL/GenBank/DDBJ databases">
        <title>Improved High-Quality Draft sequence of Eubacterium cellulosolvens 6.</title>
        <authorList>
            <consortium name="US DOE Joint Genome Institute"/>
            <person name="Lucas S."/>
            <person name="Han J."/>
            <person name="Lapidus A."/>
            <person name="Cheng J.-F."/>
            <person name="Goodwin L."/>
            <person name="Pitluck S."/>
            <person name="Peters L."/>
            <person name="Mikhailova N."/>
            <person name="Gu W."/>
            <person name="Detter J.C."/>
            <person name="Han C."/>
            <person name="Tapia R."/>
            <person name="Land M."/>
            <person name="Hauser L."/>
            <person name="Kyrpides N."/>
            <person name="Ivanova N."/>
            <person name="Pagani I."/>
            <person name="Johnson E."/>
            <person name="Mukhopadhyay B."/>
            <person name="Anderson I."/>
            <person name="Woyke T."/>
        </authorList>
    </citation>
    <scope>NUCLEOTIDE SEQUENCE [LARGE SCALE GENOMIC DNA]</scope>
    <source>
        <strain evidence="2 3">6</strain>
    </source>
</reference>
<accession>I5AQ26</accession>
<feature type="domain" description="BIG2" evidence="1">
    <location>
        <begin position="151"/>
        <end position="245"/>
    </location>
</feature>